<dbReference type="RefSeq" id="XP_011643678.1">
    <property type="nucleotide sequence ID" value="XM_011645376.2"/>
</dbReference>
<dbReference type="OrthoDB" id="8118055at2759"/>
<protein>
    <submittedName>
        <fullName evidence="3">Uncharacterized protein PFB0765w-like</fullName>
    </submittedName>
</protein>
<evidence type="ECO:0000313" key="2">
    <source>
        <dbReference type="Proteomes" id="UP000504615"/>
    </source>
</evidence>
<name>A0A6I9WP41_9HYME</name>
<proteinExistence type="predicted"/>
<gene>
    <name evidence="3" type="primary">LOC105431286</name>
</gene>
<organism evidence="2 3">
    <name type="scientific">Pogonomyrmex barbatus</name>
    <name type="common">red harvester ant</name>
    <dbReference type="NCBI Taxonomy" id="144034"/>
    <lineage>
        <taxon>Eukaryota</taxon>
        <taxon>Metazoa</taxon>
        <taxon>Ecdysozoa</taxon>
        <taxon>Arthropoda</taxon>
        <taxon>Hexapoda</taxon>
        <taxon>Insecta</taxon>
        <taxon>Pterygota</taxon>
        <taxon>Neoptera</taxon>
        <taxon>Endopterygota</taxon>
        <taxon>Hymenoptera</taxon>
        <taxon>Apocrita</taxon>
        <taxon>Aculeata</taxon>
        <taxon>Formicoidea</taxon>
        <taxon>Formicidae</taxon>
        <taxon>Myrmicinae</taxon>
        <taxon>Pogonomyrmex</taxon>
    </lineage>
</organism>
<evidence type="ECO:0000313" key="3">
    <source>
        <dbReference type="RefSeq" id="XP_011643678.1"/>
    </source>
</evidence>
<dbReference type="AlphaFoldDB" id="A0A6I9WP41"/>
<sequence length="607" mass="70057">MIAGIYSSKEEIQLKAPTDLSFFERLKGSLKSFLSQHMTPQATTIASNLDMMIPVIESQEDQEDIIDFHYFHAEIVKDSLGGEVRITAASEATIIVLRPVSTPMEILWHQLKEVFVNQIFINSKQNRGIRIRSFILESYYNWVNKARGIVTKTSLSYKVRWFLSELLVVAPNSSIKKMGQLLQPNKQKLLKQYLLTNMDTMVLNLKTVATKLKSMKSVRPEMEQLLKISESGIAQVENYSFLRHLLTDLFDEDEIINQHIVLLDRIHAEVHTMYQEILIDGVQRHLEKSGIEDSSYYDILIADLQKNLKNIDKGENLFGKTKENNVAVAEFISDSNGGNKLELEDKNIKIFKKTKELSTEKLEDIEYFILTEIEKAVKYSEQNILQKYEDISDESRNIVKGNEEDKKAIKSNDVTLQSTQNQSKGENRKKIQSTLQEEIDFLRISKVVDAKLKETSKDKQRKNSYINSVSDDTNKIHISNMPLTIDISNIRTASPNKKHTVLQELGKDIDNVQRNREINLKAESSNQKDSFENKIISTDLLEAFEKSKWDINEEKISEKKSDITDTRYNFAKSNEINYDEEKYMNKDEDKEAKPKSHKIAKHIDDEL</sequence>
<feature type="compositionally biased region" description="Basic and acidic residues" evidence="1">
    <location>
        <begin position="582"/>
        <end position="594"/>
    </location>
</feature>
<reference evidence="3" key="1">
    <citation type="submission" date="2025-08" db="UniProtKB">
        <authorList>
            <consortium name="RefSeq"/>
        </authorList>
    </citation>
    <scope>IDENTIFICATION</scope>
</reference>
<dbReference type="Proteomes" id="UP000504615">
    <property type="component" value="Unplaced"/>
</dbReference>
<accession>A0A6I9WP41</accession>
<keyword evidence="2" id="KW-1185">Reference proteome</keyword>
<dbReference type="KEGG" id="pbar:105431286"/>
<evidence type="ECO:0000256" key="1">
    <source>
        <dbReference type="SAM" id="MobiDB-lite"/>
    </source>
</evidence>
<feature type="region of interest" description="Disordered" evidence="1">
    <location>
        <begin position="582"/>
        <end position="607"/>
    </location>
</feature>
<dbReference type="GeneID" id="105431286"/>